<sequence length="207" mass="23474">MRRKLIILLPLIVLVAIVEAEEMQLSSNSFSLELIHRHAYLFNHNRPLTQHQRLKELLRHDIIRHNITSHRLQHRRPASPIELPLNPGSDLGIGQYVTTLKVGTPSQMFRVIVDTGSDLTSVRCRYRCSKRAGDCTKKGRINGKRVFNARLSSSFSPVPCSSQRCKVELMTLFSIATCPAPLTPCAYDYGYLISLLKSDPFPVLYAF</sequence>
<keyword evidence="3" id="KW-0378">Hydrolase</keyword>
<comment type="caution">
    <text evidence="6">The sequence shown here is derived from an EMBL/GenBank/DDBJ whole genome shotgun (WGS) entry which is preliminary data.</text>
</comment>
<dbReference type="InterPro" id="IPR001969">
    <property type="entry name" value="Aspartic_peptidase_AS"/>
</dbReference>
<dbReference type="InterPro" id="IPR032861">
    <property type="entry name" value="TAXi_N"/>
</dbReference>
<feature type="domain" description="Peptidase A1" evidence="5">
    <location>
        <begin position="96"/>
        <end position="207"/>
    </location>
</feature>
<keyword evidence="4" id="KW-0732">Signal</keyword>
<evidence type="ECO:0000313" key="6">
    <source>
        <dbReference type="EMBL" id="KAK8542561.1"/>
    </source>
</evidence>
<dbReference type="PROSITE" id="PS00141">
    <property type="entry name" value="ASP_PROTEASE"/>
    <property type="match status" value="1"/>
</dbReference>
<keyword evidence="7" id="KW-1185">Reference proteome</keyword>
<evidence type="ECO:0000313" key="7">
    <source>
        <dbReference type="Proteomes" id="UP001472677"/>
    </source>
</evidence>
<dbReference type="PANTHER" id="PTHR47967:SF69">
    <property type="entry name" value="ASPARTIC PROTEINASE NANA, CHLOROPLAST"/>
    <property type="match status" value="1"/>
</dbReference>
<evidence type="ECO:0000256" key="1">
    <source>
        <dbReference type="ARBA" id="ARBA00007447"/>
    </source>
</evidence>
<feature type="signal peptide" evidence="4">
    <location>
        <begin position="1"/>
        <end position="20"/>
    </location>
</feature>
<evidence type="ECO:0000256" key="4">
    <source>
        <dbReference type="SAM" id="SignalP"/>
    </source>
</evidence>
<dbReference type="Gene3D" id="2.40.70.10">
    <property type="entry name" value="Acid Proteases"/>
    <property type="match status" value="1"/>
</dbReference>
<proteinExistence type="inferred from homology"/>
<reference evidence="6 7" key="1">
    <citation type="journal article" date="2024" name="G3 (Bethesda)">
        <title>Genome assembly of Hibiscus sabdariffa L. provides insights into metabolisms of medicinal natural products.</title>
        <authorList>
            <person name="Kim T."/>
        </authorList>
    </citation>
    <scope>NUCLEOTIDE SEQUENCE [LARGE SCALE GENOMIC DNA]</scope>
    <source>
        <strain evidence="6">TK-2024</strain>
        <tissue evidence="6">Old leaves</tissue>
    </source>
</reference>
<dbReference type="InterPro" id="IPR033121">
    <property type="entry name" value="PEPTIDASE_A1"/>
</dbReference>
<dbReference type="InterPro" id="IPR021109">
    <property type="entry name" value="Peptidase_aspartic_dom_sf"/>
</dbReference>
<dbReference type="Proteomes" id="UP001472677">
    <property type="component" value="Unassembled WGS sequence"/>
</dbReference>
<accession>A0ABR2DMB7</accession>
<comment type="similarity">
    <text evidence="1">Belongs to the peptidase A1 family.</text>
</comment>
<dbReference type="InterPro" id="IPR051708">
    <property type="entry name" value="Plant_Aspart_Prot_A1"/>
</dbReference>
<name>A0ABR2DMB7_9ROSI</name>
<dbReference type="PANTHER" id="PTHR47967">
    <property type="entry name" value="OS07G0603500 PROTEIN-RELATED"/>
    <property type="match status" value="1"/>
</dbReference>
<feature type="chain" id="PRO_5045790754" description="Peptidase A1 domain-containing protein" evidence="4">
    <location>
        <begin position="21"/>
        <end position="207"/>
    </location>
</feature>
<protein>
    <recommendedName>
        <fullName evidence="5">Peptidase A1 domain-containing protein</fullName>
    </recommendedName>
</protein>
<gene>
    <name evidence="6" type="ORF">V6N12_015156</name>
</gene>
<dbReference type="SUPFAM" id="SSF50630">
    <property type="entry name" value="Acid proteases"/>
    <property type="match status" value="1"/>
</dbReference>
<evidence type="ECO:0000259" key="5">
    <source>
        <dbReference type="PROSITE" id="PS51767"/>
    </source>
</evidence>
<dbReference type="EMBL" id="JBBPBM010000024">
    <property type="protein sequence ID" value="KAK8542561.1"/>
    <property type="molecule type" value="Genomic_DNA"/>
</dbReference>
<dbReference type="Pfam" id="PF14543">
    <property type="entry name" value="TAXi_N"/>
    <property type="match status" value="1"/>
</dbReference>
<evidence type="ECO:0000256" key="2">
    <source>
        <dbReference type="ARBA" id="ARBA00022670"/>
    </source>
</evidence>
<keyword evidence="2" id="KW-0645">Protease</keyword>
<organism evidence="6 7">
    <name type="scientific">Hibiscus sabdariffa</name>
    <name type="common">roselle</name>
    <dbReference type="NCBI Taxonomy" id="183260"/>
    <lineage>
        <taxon>Eukaryota</taxon>
        <taxon>Viridiplantae</taxon>
        <taxon>Streptophyta</taxon>
        <taxon>Embryophyta</taxon>
        <taxon>Tracheophyta</taxon>
        <taxon>Spermatophyta</taxon>
        <taxon>Magnoliopsida</taxon>
        <taxon>eudicotyledons</taxon>
        <taxon>Gunneridae</taxon>
        <taxon>Pentapetalae</taxon>
        <taxon>rosids</taxon>
        <taxon>malvids</taxon>
        <taxon>Malvales</taxon>
        <taxon>Malvaceae</taxon>
        <taxon>Malvoideae</taxon>
        <taxon>Hibiscus</taxon>
    </lineage>
</organism>
<evidence type="ECO:0000256" key="3">
    <source>
        <dbReference type="ARBA" id="ARBA00022801"/>
    </source>
</evidence>
<dbReference type="PROSITE" id="PS51767">
    <property type="entry name" value="PEPTIDASE_A1"/>
    <property type="match status" value="1"/>
</dbReference>